<dbReference type="EMBL" id="CP133548">
    <property type="protein sequence ID" value="WMS88194.1"/>
    <property type="molecule type" value="Genomic_DNA"/>
</dbReference>
<dbReference type="AlphaFoldDB" id="A0AA51X7S0"/>
<sequence length="384" mass="42094">MKNINKKSLCLAVVGALASANLLADTEFSYSGYIKMDTMISDYSDGESNPLNRDFYVPSLIPVSDGSASSSGKEWDMHARQSRIIFGTKTNLDNGSTIGTRVEMDFQVTSGGDERISNSYSPRIRQAYFTYDNLLFGQAWTTFMNLSALPESLDFIGNTDGTVFARQTQIRYTNGGFQFAVENPETTISNYQVGGRVVTDDNAMPDLVFRYNWKGDWGGLSAAIITRQLECNDATTGCDSTESSIGLSFGGKVNVGDKNDVRFVVNSGSGIGRYIGLNIVNDGVFNASGEIEAIDITAYSVAYRHQWNDQWRSNIIYAGFEADNDVTLTGLGATESTNSFRINLLHSPTKNLTFGIELAHAERETEAGFGGDMDRLQFSAKYAF</sequence>
<dbReference type="InterPro" id="IPR023614">
    <property type="entry name" value="Porin_dom_sf"/>
</dbReference>
<dbReference type="InterPro" id="IPR045748">
    <property type="entry name" value="DcaP"/>
</dbReference>
<dbReference type="Proteomes" id="UP001239782">
    <property type="component" value="Chromosome"/>
</dbReference>
<reference evidence="2 3" key="1">
    <citation type="submission" date="2023-08" db="EMBL/GenBank/DDBJ databases">
        <title>Pleionea litopenaei sp. nov., isolated from stomach of juvenile Litopenaeus vannamei.</title>
        <authorList>
            <person name="Rho A.M."/>
            <person name="Hwang C.Y."/>
        </authorList>
    </citation>
    <scope>NUCLEOTIDE SEQUENCE [LARGE SCALE GENOMIC DNA]</scope>
    <source>
        <strain evidence="2 3">HL-JVS1</strain>
    </source>
</reference>
<keyword evidence="1" id="KW-0732">Signal</keyword>
<evidence type="ECO:0000256" key="1">
    <source>
        <dbReference type="SAM" id="SignalP"/>
    </source>
</evidence>
<proteinExistence type="predicted"/>
<organism evidence="2 3">
    <name type="scientific">Pleionea litopenaei</name>
    <dbReference type="NCBI Taxonomy" id="3070815"/>
    <lineage>
        <taxon>Bacteria</taxon>
        <taxon>Pseudomonadati</taxon>
        <taxon>Pseudomonadota</taxon>
        <taxon>Gammaproteobacteria</taxon>
        <taxon>Oceanospirillales</taxon>
        <taxon>Pleioneaceae</taxon>
        <taxon>Pleionea</taxon>
    </lineage>
</organism>
<dbReference type="RefSeq" id="WP_309203398.1">
    <property type="nucleotide sequence ID" value="NZ_CP133548.1"/>
</dbReference>
<feature type="signal peptide" evidence="1">
    <location>
        <begin position="1"/>
        <end position="24"/>
    </location>
</feature>
<gene>
    <name evidence="2" type="ORF">Q9312_04585</name>
</gene>
<dbReference type="SUPFAM" id="SSF56935">
    <property type="entry name" value="Porins"/>
    <property type="match status" value="1"/>
</dbReference>
<evidence type="ECO:0000313" key="2">
    <source>
        <dbReference type="EMBL" id="WMS88194.1"/>
    </source>
</evidence>
<dbReference type="Gene3D" id="2.40.160.10">
    <property type="entry name" value="Porin"/>
    <property type="match status" value="1"/>
</dbReference>
<accession>A0AA51X7S0</accession>
<dbReference type="Pfam" id="PF19577">
    <property type="entry name" value="DcaP"/>
    <property type="match status" value="1"/>
</dbReference>
<evidence type="ECO:0000313" key="3">
    <source>
        <dbReference type="Proteomes" id="UP001239782"/>
    </source>
</evidence>
<name>A0AA51X7S0_9GAMM</name>
<protein>
    <submittedName>
        <fullName evidence="2">DcaP family trimeric outer membrane transporter</fullName>
    </submittedName>
</protein>
<feature type="chain" id="PRO_5041431555" evidence="1">
    <location>
        <begin position="25"/>
        <end position="384"/>
    </location>
</feature>
<keyword evidence="3" id="KW-1185">Reference proteome</keyword>
<dbReference type="KEGG" id="plei:Q9312_04585"/>